<keyword evidence="3" id="KW-1185">Reference proteome</keyword>
<evidence type="ECO:0000313" key="3">
    <source>
        <dbReference type="Proteomes" id="UP000008633"/>
    </source>
</evidence>
<dbReference type="Proteomes" id="UP000008633">
    <property type="component" value="Chromosome"/>
</dbReference>
<dbReference type="EMBL" id="CP002452">
    <property type="protein sequence ID" value="ADV46768.1"/>
    <property type="molecule type" value="Genomic_DNA"/>
</dbReference>
<dbReference type="STRING" id="749222.Nitsa_1520"/>
<keyword evidence="2" id="KW-0328">Glycosyltransferase</keyword>
<dbReference type="GO" id="GO:0016757">
    <property type="term" value="F:glycosyltransferase activity"/>
    <property type="evidence" value="ECO:0007669"/>
    <property type="project" value="UniProtKB-KW"/>
</dbReference>
<dbReference type="KEGG" id="nsa:Nitsa_1520"/>
<keyword evidence="2" id="KW-0808">Transferase</keyword>
<protein>
    <submittedName>
        <fullName evidence="2">Phosphoribosyltransferase</fullName>
    </submittedName>
</protein>
<reference evidence="2 3" key="1">
    <citation type="journal article" date="2011" name="Stand. Genomic Sci.">
        <title>Complete genome sequence of Nitratifractor salsuginis type strain (E9I37-1).</title>
        <authorList>
            <person name="Anderson I."/>
            <person name="Sikorski J."/>
            <person name="Zeytun A."/>
            <person name="Nolan M."/>
            <person name="Lapidus A."/>
            <person name="Lucas S."/>
            <person name="Hammon N."/>
            <person name="Deshpande S."/>
            <person name="Cheng J.F."/>
            <person name="Tapia R."/>
            <person name="Han C."/>
            <person name="Goodwin L."/>
            <person name="Pitluck S."/>
            <person name="Liolios K."/>
            <person name="Pagani I."/>
            <person name="Ivanova N."/>
            <person name="Huntemann M."/>
            <person name="Mavromatis K."/>
            <person name="Ovchinikova G."/>
            <person name="Pati A."/>
            <person name="Chen A."/>
            <person name="Palaniappan K."/>
            <person name="Land M."/>
            <person name="Hauser L."/>
            <person name="Brambilla E.M."/>
            <person name="Ngatchou-Djao O.D."/>
            <person name="Rohde M."/>
            <person name="Tindall B.J."/>
            <person name="Goker M."/>
            <person name="Detter J.C."/>
            <person name="Woyke T."/>
            <person name="Bristow J."/>
            <person name="Eisen J.A."/>
            <person name="Markowitz V."/>
            <person name="Hugenholtz P."/>
            <person name="Klenk H.P."/>
            <person name="Kyrpides N.C."/>
        </authorList>
    </citation>
    <scope>NUCLEOTIDE SEQUENCE [LARGE SCALE GENOMIC DNA]</scope>
    <source>
        <strain evidence="3">DSM 16511 / JCM 12458 / E9I37-1</strain>
    </source>
</reference>
<reference evidence="3" key="2">
    <citation type="submission" date="2011-01" db="EMBL/GenBank/DDBJ databases">
        <title>The complete genome of Nitratifractor salsuginis DSM 16511.</title>
        <authorList>
            <consortium name="US DOE Joint Genome Institute (JGI-PGF)"/>
            <person name="Lucas S."/>
            <person name="Copeland A."/>
            <person name="Lapidus A."/>
            <person name="Bruce D."/>
            <person name="Goodwin L."/>
            <person name="Pitluck S."/>
            <person name="Kyrpides N."/>
            <person name="Mavromatis K."/>
            <person name="Ivanova N."/>
            <person name="Mikhailova N."/>
            <person name="Zeytun A."/>
            <person name="Detter J.C."/>
            <person name="Tapia R."/>
            <person name="Han C."/>
            <person name="Land M."/>
            <person name="Hauser L."/>
            <person name="Markowitz V."/>
            <person name="Cheng J.-F."/>
            <person name="Hugenholtz P."/>
            <person name="Woyke T."/>
            <person name="Wu D."/>
            <person name="Tindall B."/>
            <person name="Schuetze A."/>
            <person name="Brambilla E."/>
            <person name="Klenk H.-P."/>
            <person name="Eisen J.A."/>
        </authorList>
    </citation>
    <scope>NUCLEOTIDE SEQUENCE [LARGE SCALE GENOMIC DNA]</scope>
    <source>
        <strain evidence="3">DSM 16511 / JCM 12458 / E9I37-1</strain>
    </source>
</reference>
<dbReference type="OrthoDB" id="5342812at2"/>
<dbReference type="PANTHER" id="PTHR47505">
    <property type="entry name" value="DNA UTILIZATION PROTEIN YHGH"/>
    <property type="match status" value="1"/>
</dbReference>
<dbReference type="InterPro" id="IPR051910">
    <property type="entry name" value="ComF/GntX_DNA_util-trans"/>
</dbReference>
<dbReference type="eggNOG" id="COG1040">
    <property type="taxonomic scope" value="Bacteria"/>
</dbReference>
<dbReference type="Gene3D" id="3.40.50.2020">
    <property type="match status" value="1"/>
</dbReference>
<organism evidence="2 3">
    <name type="scientific">Nitratifractor salsuginis (strain DSM 16511 / JCM 12458 / E9I37-1)</name>
    <dbReference type="NCBI Taxonomy" id="749222"/>
    <lineage>
        <taxon>Bacteria</taxon>
        <taxon>Pseudomonadati</taxon>
        <taxon>Campylobacterota</taxon>
        <taxon>Epsilonproteobacteria</taxon>
        <taxon>Campylobacterales</taxon>
        <taxon>Sulfurovaceae</taxon>
        <taxon>Nitratifractor</taxon>
    </lineage>
</organism>
<gene>
    <name evidence="2" type="ordered locus">Nitsa_1520</name>
</gene>
<dbReference type="CDD" id="cd06223">
    <property type="entry name" value="PRTases_typeI"/>
    <property type="match status" value="1"/>
</dbReference>
<dbReference type="SUPFAM" id="SSF53271">
    <property type="entry name" value="PRTase-like"/>
    <property type="match status" value="1"/>
</dbReference>
<dbReference type="AlphaFoldDB" id="E6X045"/>
<accession>E6X045</accession>
<name>E6X045_NITSE</name>
<comment type="similarity">
    <text evidence="1">Belongs to the ComF/GntX family.</text>
</comment>
<dbReference type="InterPro" id="IPR029057">
    <property type="entry name" value="PRTase-like"/>
</dbReference>
<dbReference type="PANTHER" id="PTHR47505:SF1">
    <property type="entry name" value="DNA UTILIZATION PROTEIN YHGH"/>
    <property type="match status" value="1"/>
</dbReference>
<evidence type="ECO:0000313" key="2">
    <source>
        <dbReference type="EMBL" id="ADV46768.1"/>
    </source>
</evidence>
<sequence>MRCLSCRGWSRDVICPVCRETLLAPKVSTRRIGSMDVVSFFRYQNIDQLLLSKHKALGYRIYRFFGRRYLRPFLQAFAEGLEAPAHLLPVDDLPQGGYSHTAAMAHTVAVEKIRPLYGALRAQNRVRYAGKSLRFRLENPRDFHYSGPKGVDVILLDDIITTGSTLSEAKQVLTAGGVNVLFALTIADAREN</sequence>
<dbReference type="InterPro" id="IPR000836">
    <property type="entry name" value="PRTase_dom"/>
</dbReference>
<evidence type="ECO:0000256" key="1">
    <source>
        <dbReference type="ARBA" id="ARBA00008007"/>
    </source>
</evidence>
<dbReference type="HOGENOM" id="CLU_072544_0_0_7"/>
<proteinExistence type="inferred from homology"/>
<dbReference type="RefSeq" id="WP_013554457.1">
    <property type="nucleotide sequence ID" value="NC_014935.1"/>
</dbReference>